<gene>
    <name evidence="1" type="ORF">PX52LOC_06508</name>
</gene>
<organism evidence="1 2">
    <name type="scientific">Limnoglobus roseus</name>
    <dbReference type="NCBI Taxonomy" id="2598579"/>
    <lineage>
        <taxon>Bacteria</taxon>
        <taxon>Pseudomonadati</taxon>
        <taxon>Planctomycetota</taxon>
        <taxon>Planctomycetia</taxon>
        <taxon>Gemmatales</taxon>
        <taxon>Gemmataceae</taxon>
        <taxon>Limnoglobus</taxon>
    </lineage>
</organism>
<evidence type="ECO:0000313" key="1">
    <source>
        <dbReference type="EMBL" id="QEL19436.1"/>
    </source>
</evidence>
<dbReference type="EMBL" id="CP042425">
    <property type="protein sequence ID" value="QEL19436.1"/>
    <property type="molecule type" value="Genomic_DNA"/>
</dbReference>
<protein>
    <submittedName>
        <fullName evidence="1">Type VI secretion system baseplate subunit TssK</fullName>
    </submittedName>
</protein>
<dbReference type="Pfam" id="PF05936">
    <property type="entry name" value="T6SS_VasE"/>
    <property type="match status" value="1"/>
</dbReference>
<dbReference type="OrthoDB" id="9775333at2"/>
<dbReference type="PANTHER" id="PTHR35566">
    <property type="entry name" value="BLR3599 PROTEIN"/>
    <property type="match status" value="1"/>
</dbReference>
<keyword evidence="2" id="KW-1185">Reference proteome</keyword>
<name>A0A5C1AN71_9BACT</name>
<dbReference type="InterPro" id="IPR010263">
    <property type="entry name" value="T6SS_TssK"/>
</dbReference>
<dbReference type="AlphaFoldDB" id="A0A5C1AN71"/>
<dbReference type="KEGG" id="lrs:PX52LOC_06508"/>
<dbReference type="NCBIfam" id="TIGR03353">
    <property type="entry name" value="VI_chp_4"/>
    <property type="match status" value="1"/>
</dbReference>
<proteinExistence type="predicted"/>
<dbReference type="Proteomes" id="UP000324974">
    <property type="component" value="Chromosome"/>
</dbReference>
<dbReference type="PANTHER" id="PTHR35566:SF1">
    <property type="entry name" value="TYPE VI SECRETION SYSTEM BASEPLATE COMPONENT TSSK1"/>
    <property type="match status" value="1"/>
</dbReference>
<reference evidence="2" key="1">
    <citation type="submission" date="2019-08" db="EMBL/GenBank/DDBJ databases">
        <title>Limnoglobus roseus gen. nov., sp. nov., a novel freshwater planctomycete with a giant genome from the family Gemmataceae.</title>
        <authorList>
            <person name="Kulichevskaya I.S."/>
            <person name="Naumoff D.G."/>
            <person name="Miroshnikov K."/>
            <person name="Ivanova A."/>
            <person name="Philippov D.A."/>
            <person name="Hakobyan A."/>
            <person name="Rijpstra I.C."/>
            <person name="Sinninghe Damste J.S."/>
            <person name="Liesack W."/>
            <person name="Dedysh S.N."/>
        </authorList>
    </citation>
    <scope>NUCLEOTIDE SEQUENCE [LARGE SCALE GENOMIC DNA]</scope>
    <source>
        <strain evidence="2">PX52</strain>
    </source>
</reference>
<evidence type="ECO:0000313" key="2">
    <source>
        <dbReference type="Proteomes" id="UP000324974"/>
    </source>
</evidence>
<dbReference type="RefSeq" id="WP_149113821.1">
    <property type="nucleotide sequence ID" value="NZ_CP042425.1"/>
</dbReference>
<accession>A0A5C1AN71</accession>
<sequence>MTVRSVHWHEGMFLHPHHFQAAGRHAEATIARGGRWDSPHNWGYRTLDLDLDAIANHRFAVRALRARLRDGTQVDFPDDIVLSELDLKPALENSRSVTILLAVPVARPGRANASAGPSERARYQVETVELEDENTGVNPLPIEVRLLNAQLMFSTSPQAGYEVLPVARVMKSARADAPPQLDPTFIPPLLASEASPALLGTILRAAYDRVGTKIEVLGGQVTARSLSFDSRTQGDLLILEQLRELNAAAASLSVLAFTPALHPFPAYAELCQIIGRLAIFGPTRRLPPLPRYDHDDLGGCFWRLKQLLDELLDLVVEPAYKERAFVGAGLRMQVVLEPAWVESGWSLYVGVECPLSSDDCVRLLSHGQLDMKLGSSERVDAIFRLGQAGLKFEYRPSAPKVLPDRPGQTYFQIASDPNHPEWQNLLRSLTLALRVNEHRVVGSIQGEQVLTIRMGADTVAVRFTLFAVPQPGKSS</sequence>